<dbReference type="AlphaFoldDB" id="A0A226CXL9"/>
<keyword evidence="1" id="KW-1133">Transmembrane helix</keyword>
<proteinExistence type="predicted"/>
<evidence type="ECO:0000256" key="1">
    <source>
        <dbReference type="SAM" id="Phobius"/>
    </source>
</evidence>
<evidence type="ECO:0000313" key="3">
    <source>
        <dbReference type="Proteomes" id="UP000198287"/>
    </source>
</evidence>
<organism evidence="2 3">
    <name type="scientific">Folsomia candida</name>
    <name type="common">Springtail</name>
    <dbReference type="NCBI Taxonomy" id="158441"/>
    <lineage>
        <taxon>Eukaryota</taxon>
        <taxon>Metazoa</taxon>
        <taxon>Ecdysozoa</taxon>
        <taxon>Arthropoda</taxon>
        <taxon>Hexapoda</taxon>
        <taxon>Collembola</taxon>
        <taxon>Entomobryomorpha</taxon>
        <taxon>Isotomoidea</taxon>
        <taxon>Isotomidae</taxon>
        <taxon>Proisotominae</taxon>
        <taxon>Folsomia</taxon>
    </lineage>
</organism>
<feature type="transmembrane region" description="Helical" evidence="1">
    <location>
        <begin position="77"/>
        <end position="100"/>
    </location>
</feature>
<comment type="caution">
    <text evidence="2">The sequence shown here is derived from an EMBL/GenBank/DDBJ whole genome shotgun (WGS) entry which is preliminary data.</text>
</comment>
<evidence type="ECO:0000313" key="2">
    <source>
        <dbReference type="EMBL" id="OXA37693.1"/>
    </source>
</evidence>
<protein>
    <submittedName>
        <fullName evidence="2">Tenascin-X</fullName>
    </submittedName>
</protein>
<dbReference type="OMA" id="FEARANC"/>
<keyword evidence="1" id="KW-0812">Transmembrane</keyword>
<sequence>MGNLLDFLPNCSPASVVHFELVRFAVIFVLLMVDWAIILEKMVCHLPNIYLKLIQVDLCLEGILSIVGREIFTISEVFLWVFWKLFHLLVAGLILLAFSWSVCQAQSTCTQCIDGSCGATNLLGCLSGGPLCNRTTNCCQCVENKCQYSTDCKWKACSVGETASCILKRVGSECVCLSYNYCTANGTQFCPADKFPRNSASTYDRNCRVGPGLLDPNYAGKTSRLRSRLIELVGLLKTKFYLEGREQRGFARLCRGDRYQEECNCVPAEKVKCESRTECACQYEDRRSCGPSGYCNCVNWCRTDQGCTERRHCASGTISRCVTGYGRCTPCRLECNSDLDCASLNCTGNTQYKKCIQDVCSCVQCKADSDCASLSCPANKPYKQCYGNTCTCVECLETYQCPDCTGFSKKLCKQIGDPKNTCTCLNPYGCEKNADCHNNNSYDCGLFSLAPPCCWRRCDLSMVCQCRSSSDALLGCEGGRNGFEARANC</sequence>
<keyword evidence="3" id="KW-1185">Reference proteome</keyword>
<feature type="transmembrane region" description="Helical" evidence="1">
    <location>
        <begin position="20"/>
        <end position="39"/>
    </location>
</feature>
<reference evidence="2 3" key="1">
    <citation type="submission" date="2015-12" db="EMBL/GenBank/DDBJ databases">
        <title>The genome of Folsomia candida.</title>
        <authorList>
            <person name="Faddeeva A."/>
            <person name="Derks M.F."/>
            <person name="Anvar Y."/>
            <person name="Smit S."/>
            <person name="Van Straalen N."/>
            <person name="Roelofs D."/>
        </authorList>
    </citation>
    <scope>NUCLEOTIDE SEQUENCE [LARGE SCALE GENOMIC DNA]</scope>
    <source>
        <strain evidence="2 3">VU population</strain>
        <tissue evidence="2">Whole body</tissue>
    </source>
</reference>
<dbReference type="EMBL" id="LNIX01000053">
    <property type="protein sequence ID" value="OXA37693.1"/>
    <property type="molecule type" value="Genomic_DNA"/>
</dbReference>
<name>A0A226CXL9_FOLCA</name>
<dbReference type="STRING" id="158441.A0A226CXL9"/>
<keyword evidence="1" id="KW-0472">Membrane</keyword>
<dbReference type="Proteomes" id="UP000198287">
    <property type="component" value="Unassembled WGS sequence"/>
</dbReference>
<accession>A0A226CXL9</accession>
<gene>
    <name evidence="2" type="ORF">Fcan01_27513</name>
</gene>